<feature type="domain" description="DUF7024" evidence="2">
    <location>
        <begin position="417"/>
        <end position="539"/>
    </location>
</feature>
<dbReference type="InterPro" id="IPR054288">
    <property type="entry name" value="DUF7024"/>
</dbReference>
<name>A0A1C3XJV4_9BRAD</name>
<dbReference type="EMBL" id="FMAI01000017">
    <property type="protein sequence ID" value="SCB52435.1"/>
    <property type="molecule type" value="Genomic_DNA"/>
</dbReference>
<sequence length="551" mass="60262">MVIMPLLSIVVPTLDRPDTLRHALATMACQPAHADCEFIVQNNGGNPEIEKIVADLQDDRFRHFASETVLTMTDNWEAALGHASGEYVAFIGDDDGLMPYACTTASEMLSGRNIDLLSWSAYTYHWPSYYHPAFRNRLLAEIDLTSSAQRVSSRDELRRIFGFQANYAHLPMIYNSFVRRSIIDRMRAIGGRYFIGLSPDVASGIANAALTDSFIRLSRPLSMAGFSQHSTGHALFFETADLLETPRGARDFGPIDEDPQLPDLNALQLFIAKDMLVLKRLLLADHGDVRLDFKALAQALATDINHRPPLYDRTVQTIGELARTHGFDVADIIIPARLADRPPPRGGVRVTGPNRVVYELDGSALGLNSIADAVRVIAQFVPDQGPFDPAALKAPVSAPVLGAKELEFAHGGAGVAALIEGWSEPEQWGTWSIARNCVLRFEVHPIPSRPVELVLACRAFVSDRNPQLRAACRVGNGAPQQLTFSREAFAGLRRLMLDPAAIAADGTLTIRLSLSDPRSPADLGLSSDARPLGIGLERIWLDHDVRAARGG</sequence>
<dbReference type="InterPro" id="IPR029044">
    <property type="entry name" value="Nucleotide-diphossugar_trans"/>
</dbReference>
<dbReference type="SUPFAM" id="SSF53448">
    <property type="entry name" value="Nucleotide-diphospho-sugar transferases"/>
    <property type="match status" value="1"/>
</dbReference>
<keyword evidence="3" id="KW-0808">Transferase</keyword>
<reference evidence="4" key="1">
    <citation type="submission" date="2016-08" db="EMBL/GenBank/DDBJ databases">
        <authorList>
            <person name="Varghese N."/>
            <person name="Submissions Spin"/>
        </authorList>
    </citation>
    <scope>NUCLEOTIDE SEQUENCE [LARGE SCALE GENOMIC DNA]</scope>
    <source>
        <strain evidence="4">ERR11</strain>
    </source>
</reference>
<gene>
    <name evidence="3" type="ORF">GA0061098_101783</name>
</gene>
<feature type="domain" description="Glycosyltransferase 2-like" evidence="1">
    <location>
        <begin position="8"/>
        <end position="103"/>
    </location>
</feature>
<proteinExistence type="predicted"/>
<dbReference type="Pfam" id="PF22895">
    <property type="entry name" value="DUF7024"/>
    <property type="match status" value="1"/>
</dbReference>
<dbReference type="InterPro" id="IPR001173">
    <property type="entry name" value="Glyco_trans_2-like"/>
</dbReference>
<evidence type="ECO:0000313" key="4">
    <source>
        <dbReference type="Proteomes" id="UP000199184"/>
    </source>
</evidence>
<evidence type="ECO:0000313" key="3">
    <source>
        <dbReference type="EMBL" id="SCB52435.1"/>
    </source>
</evidence>
<accession>A0A1C3XJV4</accession>
<protein>
    <submittedName>
        <fullName evidence="3">Glycosyltransferase involved in cell wall bisynthesis</fullName>
    </submittedName>
</protein>
<evidence type="ECO:0000259" key="1">
    <source>
        <dbReference type="Pfam" id="PF00535"/>
    </source>
</evidence>
<dbReference type="Gene3D" id="3.90.550.10">
    <property type="entry name" value="Spore Coat Polysaccharide Biosynthesis Protein SpsA, Chain A"/>
    <property type="match status" value="1"/>
</dbReference>
<dbReference type="AlphaFoldDB" id="A0A1C3XJV4"/>
<evidence type="ECO:0000259" key="2">
    <source>
        <dbReference type="Pfam" id="PF22895"/>
    </source>
</evidence>
<keyword evidence="4" id="KW-1185">Reference proteome</keyword>
<dbReference type="GO" id="GO:0016740">
    <property type="term" value="F:transferase activity"/>
    <property type="evidence" value="ECO:0007669"/>
    <property type="project" value="UniProtKB-KW"/>
</dbReference>
<organism evidence="3 4">
    <name type="scientific">Bradyrhizobium shewense</name>
    <dbReference type="NCBI Taxonomy" id="1761772"/>
    <lineage>
        <taxon>Bacteria</taxon>
        <taxon>Pseudomonadati</taxon>
        <taxon>Pseudomonadota</taxon>
        <taxon>Alphaproteobacteria</taxon>
        <taxon>Hyphomicrobiales</taxon>
        <taxon>Nitrobacteraceae</taxon>
        <taxon>Bradyrhizobium</taxon>
    </lineage>
</organism>
<dbReference type="CDD" id="cd00761">
    <property type="entry name" value="Glyco_tranf_GTA_type"/>
    <property type="match status" value="1"/>
</dbReference>
<dbReference type="Pfam" id="PF00535">
    <property type="entry name" value="Glycos_transf_2"/>
    <property type="match status" value="1"/>
</dbReference>
<dbReference type="Proteomes" id="UP000199184">
    <property type="component" value="Unassembled WGS sequence"/>
</dbReference>